<keyword evidence="6" id="KW-1133">Transmembrane helix</keyword>
<keyword evidence="4" id="KW-0807">Transducer</keyword>
<keyword evidence="2" id="KW-0297">G-protein coupled receptor</keyword>
<feature type="signal peptide" evidence="7">
    <location>
        <begin position="1"/>
        <end position="37"/>
    </location>
</feature>
<dbReference type="OrthoDB" id="9990906at2759"/>
<feature type="region of interest" description="Disordered" evidence="5">
    <location>
        <begin position="110"/>
        <end position="152"/>
    </location>
</feature>
<comment type="caution">
    <text evidence="8">The sequence shown here is derived from an EMBL/GenBank/DDBJ whole genome shotgun (WGS) entry which is preliminary data.</text>
</comment>
<dbReference type="Proteomes" id="UP000245119">
    <property type="component" value="Linkage Group LG13"/>
</dbReference>
<evidence type="ECO:0000256" key="7">
    <source>
        <dbReference type="SAM" id="SignalP"/>
    </source>
</evidence>
<comment type="subcellular location">
    <subcellularLocation>
        <location evidence="1">Membrane</location>
        <topology evidence="1">Multi-pass membrane protein</topology>
    </subcellularLocation>
</comment>
<keyword evidence="6" id="KW-0472">Membrane</keyword>
<organism evidence="8 9">
    <name type="scientific">Pomacea canaliculata</name>
    <name type="common">Golden apple snail</name>
    <dbReference type="NCBI Taxonomy" id="400727"/>
    <lineage>
        <taxon>Eukaryota</taxon>
        <taxon>Metazoa</taxon>
        <taxon>Spiralia</taxon>
        <taxon>Lophotrochozoa</taxon>
        <taxon>Mollusca</taxon>
        <taxon>Gastropoda</taxon>
        <taxon>Caenogastropoda</taxon>
        <taxon>Architaenioglossa</taxon>
        <taxon>Ampullarioidea</taxon>
        <taxon>Ampullariidae</taxon>
        <taxon>Pomacea</taxon>
    </lineage>
</organism>
<reference evidence="8 9" key="1">
    <citation type="submission" date="2018-04" db="EMBL/GenBank/DDBJ databases">
        <title>The genome of golden apple snail Pomacea canaliculata provides insight into stress tolerance and invasive adaptation.</title>
        <authorList>
            <person name="Liu C."/>
            <person name="Liu B."/>
            <person name="Ren Y."/>
            <person name="Zhang Y."/>
            <person name="Wang H."/>
            <person name="Li S."/>
            <person name="Jiang F."/>
            <person name="Yin L."/>
            <person name="Zhang G."/>
            <person name="Qian W."/>
            <person name="Fan W."/>
        </authorList>
    </citation>
    <scope>NUCLEOTIDE SEQUENCE [LARGE SCALE GENOMIC DNA]</scope>
    <source>
        <strain evidence="8">SZHN2017</strain>
        <tissue evidence="8">Muscle</tissue>
    </source>
</reference>
<evidence type="ECO:0000256" key="5">
    <source>
        <dbReference type="SAM" id="MobiDB-lite"/>
    </source>
</evidence>
<evidence type="ECO:0000256" key="4">
    <source>
        <dbReference type="ARBA" id="ARBA00023224"/>
    </source>
</evidence>
<feature type="chain" id="PRO_5015732113" description="G-protein coupled receptors family 1 profile domain-containing protein" evidence="7">
    <location>
        <begin position="38"/>
        <end position="289"/>
    </location>
</feature>
<dbReference type="AlphaFoldDB" id="A0A2T7NEX4"/>
<sequence>MEDKETSHHRMGVVIGFGRTRSPSIILALLSLSLALASPQAYFWEVGRSDECHVRQSELQQQSFYSIWSWCTDMLVFGALPLLVLLLNVGVLRRIRHVGRLRFQDCSTHSAAPTAHPCRQQHAARRTSSRRDTHHAATSLIDTSSSSSSSSHHNFTATTVTLLWVSFYLIFTTLPVTIVFAIQTVIPLGSPMPVEEMGADPTWRNYLTYYTARVVIKEIGMSHHVGNVFIYLATSRRFRRQVRKRMHGGGAAPYAPKHWDLSSTNGAISLNTVRTEQLHVTEHAHTSSA</sequence>
<keyword evidence="7" id="KW-0732">Signal</keyword>
<protein>
    <recommendedName>
        <fullName evidence="10">G-protein coupled receptors family 1 profile domain-containing protein</fullName>
    </recommendedName>
</protein>
<dbReference type="GO" id="GO:0005886">
    <property type="term" value="C:plasma membrane"/>
    <property type="evidence" value="ECO:0007669"/>
    <property type="project" value="TreeGrafter"/>
</dbReference>
<keyword evidence="3" id="KW-0675">Receptor</keyword>
<evidence type="ECO:0000313" key="8">
    <source>
        <dbReference type="EMBL" id="PVD19733.1"/>
    </source>
</evidence>
<dbReference type="PANTHER" id="PTHR24243">
    <property type="entry name" value="G-PROTEIN COUPLED RECEPTOR"/>
    <property type="match status" value="1"/>
</dbReference>
<feature type="transmembrane region" description="Helical" evidence="6">
    <location>
        <begin position="67"/>
        <end position="92"/>
    </location>
</feature>
<dbReference type="Gene3D" id="1.20.1070.10">
    <property type="entry name" value="Rhodopsin 7-helix transmembrane proteins"/>
    <property type="match status" value="1"/>
</dbReference>
<evidence type="ECO:0008006" key="10">
    <source>
        <dbReference type="Google" id="ProtNLM"/>
    </source>
</evidence>
<dbReference type="GO" id="GO:0004930">
    <property type="term" value="F:G protein-coupled receptor activity"/>
    <property type="evidence" value="ECO:0007669"/>
    <property type="project" value="UniProtKB-KW"/>
</dbReference>
<name>A0A2T7NEX4_POMCA</name>
<evidence type="ECO:0000256" key="6">
    <source>
        <dbReference type="SAM" id="Phobius"/>
    </source>
</evidence>
<keyword evidence="9" id="KW-1185">Reference proteome</keyword>
<dbReference type="SUPFAM" id="SSF81321">
    <property type="entry name" value="Family A G protein-coupled receptor-like"/>
    <property type="match status" value="1"/>
</dbReference>
<evidence type="ECO:0000256" key="2">
    <source>
        <dbReference type="ARBA" id="ARBA00023040"/>
    </source>
</evidence>
<evidence type="ECO:0000256" key="3">
    <source>
        <dbReference type="ARBA" id="ARBA00023170"/>
    </source>
</evidence>
<dbReference type="PANTHER" id="PTHR24243:SF233">
    <property type="entry name" value="THYROTROPIN-RELEASING HORMONE RECEPTOR"/>
    <property type="match status" value="1"/>
</dbReference>
<feature type="transmembrane region" description="Helical" evidence="6">
    <location>
        <begin position="162"/>
        <end position="186"/>
    </location>
</feature>
<accession>A0A2T7NEX4</accession>
<evidence type="ECO:0000256" key="1">
    <source>
        <dbReference type="ARBA" id="ARBA00004141"/>
    </source>
</evidence>
<dbReference type="EMBL" id="PZQS01000013">
    <property type="protein sequence ID" value="PVD19733.1"/>
    <property type="molecule type" value="Genomic_DNA"/>
</dbReference>
<gene>
    <name evidence="8" type="ORF">C0Q70_20224</name>
</gene>
<proteinExistence type="predicted"/>
<evidence type="ECO:0000313" key="9">
    <source>
        <dbReference type="Proteomes" id="UP000245119"/>
    </source>
</evidence>
<keyword evidence="6" id="KW-0812">Transmembrane</keyword>